<evidence type="ECO:0000313" key="2">
    <source>
        <dbReference type="EMBL" id="QRI45060.1"/>
    </source>
</evidence>
<reference evidence="2" key="1">
    <citation type="submission" date="2021-01" db="EMBL/GenBank/DDBJ databases">
        <authorList>
            <person name="Weegman M.K."/>
            <person name="Spring A.S."/>
            <person name="Bonilla J.A."/>
            <person name="Klyczek K."/>
            <person name="Garlena R.A."/>
            <person name="Russell D.A."/>
            <person name="Pope W.H."/>
            <person name="Jacobs-Sera D."/>
            <person name="Hatfull G.F."/>
        </authorList>
    </citation>
    <scope>NUCLEOTIDE SEQUENCE</scope>
</reference>
<evidence type="ECO:0000313" key="3">
    <source>
        <dbReference type="Proteomes" id="UP000654052"/>
    </source>
</evidence>
<dbReference type="RefSeq" id="YP_010755416.1">
    <property type="nucleotide sequence ID" value="NC_073470.1"/>
</dbReference>
<dbReference type="KEGG" id="vg:80020070"/>
<organism evidence="2 3">
    <name type="scientific">Microbacterium phage Shocker</name>
    <dbReference type="NCBI Taxonomy" id="2805839"/>
    <lineage>
        <taxon>Viruses</taxon>
        <taxon>Duplodnaviria</taxon>
        <taxon>Heunggongvirae</taxon>
        <taxon>Uroviricota</taxon>
        <taxon>Caudoviricetes</taxon>
        <taxon>Shockervirus</taxon>
        <taxon>Shockervirus shocker</taxon>
    </lineage>
</organism>
<feature type="compositionally biased region" description="Basic and acidic residues" evidence="1">
    <location>
        <begin position="86"/>
        <end position="106"/>
    </location>
</feature>
<gene>
    <name evidence="2" type="primary">6</name>
    <name evidence="2" type="ORF">SEA_SHOCKER_6</name>
</gene>
<feature type="region of interest" description="Disordered" evidence="1">
    <location>
        <begin position="1"/>
        <end position="166"/>
    </location>
</feature>
<protein>
    <submittedName>
        <fullName evidence="2">Uncharacterized protein</fullName>
    </submittedName>
</protein>
<proteinExistence type="predicted"/>
<keyword evidence="3" id="KW-1185">Reference proteome</keyword>
<accession>A0A890USF4</accession>
<dbReference type="Proteomes" id="UP000654052">
    <property type="component" value="Segment"/>
</dbReference>
<dbReference type="GeneID" id="80020070"/>
<sequence>MSAAPKGLSKSASENEDAKANAAAEKTRAQRTKGEQQKVEKAIDKKDTTDAKAKVTTGGARAEKDPLPKAEPEATSKPGDEAQPAKADEHTPSGEELPDNHPDKQGEAQFDVPPAAPGPNDLVPEGQVQVTRKAKEGEPSDPAGNVTETTKTGRKRAPKKDALTEISDHSKLPVAVTVGQVSASVEEYAGRPVVSLSLVGWVGDAPLKLLASDIGELEQALAELRSQLS</sequence>
<name>A0A890USF4_9CAUD</name>
<feature type="compositionally biased region" description="Basic and acidic residues" evidence="1">
    <location>
        <begin position="25"/>
        <end position="53"/>
    </location>
</feature>
<dbReference type="EMBL" id="MW507126">
    <property type="protein sequence ID" value="QRI45060.1"/>
    <property type="molecule type" value="Genomic_DNA"/>
</dbReference>
<evidence type="ECO:0000256" key="1">
    <source>
        <dbReference type="SAM" id="MobiDB-lite"/>
    </source>
</evidence>
<feature type="compositionally biased region" description="Basic and acidic residues" evidence="1">
    <location>
        <begin position="61"/>
        <end position="80"/>
    </location>
</feature>